<accession>A0A916KPN4</accession>
<keyword evidence="1" id="KW-0812">Transmembrane</keyword>
<keyword evidence="1" id="KW-0472">Membrane</keyword>
<evidence type="ECO:0000256" key="1">
    <source>
        <dbReference type="SAM" id="Phobius"/>
    </source>
</evidence>
<organism evidence="2 3">
    <name type="scientific">Choristoneura biennis entomopoxvirus</name>
    <name type="common">CbEPV</name>
    <dbReference type="NCBI Taxonomy" id="10288"/>
    <lineage>
        <taxon>Viruses</taxon>
        <taxon>Varidnaviria</taxon>
        <taxon>Bamfordvirae</taxon>
        <taxon>Nucleocytoviricota</taxon>
        <taxon>Pokkesviricetes</taxon>
        <taxon>Chitovirales</taxon>
        <taxon>Poxviridae</taxon>
        <taxon>Entomopoxvirinae</taxon>
        <taxon>Betaentomopoxvirus</taxon>
        <taxon>Betaentomopoxvirus cbiennis</taxon>
    </lineage>
</organism>
<evidence type="ECO:0000313" key="3">
    <source>
        <dbReference type="Proteomes" id="UP000792220"/>
    </source>
</evidence>
<dbReference type="EMBL" id="HF679132">
    <property type="protein sequence ID" value="CCU55773.1"/>
    <property type="molecule type" value="Genomic_DNA"/>
</dbReference>
<keyword evidence="3" id="KW-1185">Reference proteome</keyword>
<dbReference type="OrthoDB" id="38595at10239"/>
<keyword evidence="1" id="KW-1133">Transmembrane helix</keyword>
<proteinExistence type="predicted"/>
<feature type="transmembrane region" description="Helical" evidence="1">
    <location>
        <begin position="60"/>
        <end position="83"/>
    </location>
</feature>
<gene>
    <name evidence="2" type="ORF">CHBEV_205</name>
</gene>
<dbReference type="RefSeq" id="YP_008004275.1">
    <property type="nucleotide sequence ID" value="NC_021248.1"/>
</dbReference>
<dbReference type="Proteomes" id="UP000792220">
    <property type="component" value="Genome"/>
</dbReference>
<protein>
    <submittedName>
        <fullName evidence="2">Uncharacterized protein</fullName>
    </submittedName>
</protein>
<feature type="transmembrane region" description="Helical" evidence="1">
    <location>
        <begin position="27"/>
        <end position="48"/>
    </location>
</feature>
<evidence type="ECO:0000313" key="2">
    <source>
        <dbReference type="EMBL" id="CCU55773.1"/>
    </source>
</evidence>
<sequence length="84" mass="10215">MDYISEYTLIPLFIMNYQNDNIHMKKILYITKCFITITAFIIFTRFICYLNTMIISFLNLLYYFLEIYSIFGFIILLSMSIIYK</sequence>
<name>A0A916KPN4_CBEPV</name>
<dbReference type="GeneID" id="15613195"/>
<reference evidence="2" key="1">
    <citation type="journal article" date="2013" name="J. Virol.">
        <title>New Insights into the Evolution of Entomopoxvirinae from the Complete Genome Sequences of Four Entomopoxviruses Infecting Adoxophyes honmai, Choristoneura biennis, Choristoneura rosaceana, and Mythimna separata.</title>
        <authorList>
            <person name="Theze J."/>
            <person name="Takatsuka J."/>
            <person name="Li Z."/>
            <person name="Gallais J."/>
            <person name="Doucet D."/>
            <person name="Arif B."/>
            <person name="Nakai M."/>
            <person name="Herniou E.A."/>
        </authorList>
    </citation>
    <scope>NUCLEOTIDE SEQUENCE</scope>
</reference>
<dbReference type="KEGG" id="vg:15613195"/>
<organismHost>
    <name type="scientific">Choristoneura fumiferana</name>
    <name type="common">Spruce budworm moth</name>
    <name type="synonym">Archips fumiferana</name>
    <dbReference type="NCBI Taxonomy" id="7141"/>
</organismHost>